<proteinExistence type="inferred from homology"/>
<evidence type="ECO:0000259" key="9">
    <source>
        <dbReference type="Pfam" id="PF04552"/>
    </source>
</evidence>
<dbReference type="HOGENOM" id="CLU_020569_1_1_9"/>
<dbReference type="Gene3D" id="1.10.10.1330">
    <property type="entry name" value="RNA polymerase sigma-54 factor, core-binding domain"/>
    <property type="match status" value="1"/>
</dbReference>
<dbReference type="PATRIC" id="fig|742737.3.peg.255"/>
<feature type="domain" description="RNA polymerase sigma factor 54 core-binding" evidence="10">
    <location>
        <begin position="109"/>
        <end position="301"/>
    </location>
</feature>
<organism evidence="11 12">
    <name type="scientific">Hungatella hathewayi WAL-18680</name>
    <dbReference type="NCBI Taxonomy" id="742737"/>
    <lineage>
        <taxon>Bacteria</taxon>
        <taxon>Bacillati</taxon>
        <taxon>Bacillota</taxon>
        <taxon>Clostridia</taxon>
        <taxon>Lachnospirales</taxon>
        <taxon>Lachnospiraceae</taxon>
        <taxon>Hungatella</taxon>
    </lineage>
</organism>
<dbReference type="GO" id="GO:0003677">
    <property type="term" value="F:DNA binding"/>
    <property type="evidence" value="ECO:0007669"/>
    <property type="project" value="UniProtKB-KW"/>
</dbReference>
<evidence type="ECO:0000313" key="11">
    <source>
        <dbReference type="EMBL" id="EHI61810.1"/>
    </source>
</evidence>
<dbReference type="InterPro" id="IPR007046">
    <property type="entry name" value="RNA_pol_sigma_54_core-bd"/>
</dbReference>
<dbReference type="GO" id="GO:0016987">
    <property type="term" value="F:sigma factor activity"/>
    <property type="evidence" value="ECO:0007669"/>
    <property type="project" value="UniProtKB-KW"/>
</dbReference>
<dbReference type="InterPro" id="IPR038709">
    <property type="entry name" value="RpoN_core-bd_sf"/>
</dbReference>
<comment type="caution">
    <text evidence="11">The sequence shown here is derived from an EMBL/GenBank/DDBJ whole genome shotgun (WGS) entry which is preliminary data.</text>
</comment>
<evidence type="ECO:0000256" key="1">
    <source>
        <dbReference type="ARBA" id="ARBA00008798"/>
    </source>
</evidence>
<dbReference type="RefSeq" id="WP_006778243.1">
    <property type="nucleotide sequence ID" value="NZ_CP040506.1"/>
</dbReference>
<evidence type="ECO:0000256" key="5">
    <source>
        <dbReference type="ARBA" id="ARBA00023015"/>
    </source>
</evidence>
<keyword evidence="6" id="KW-0731">Sigma factor</keyword>
<dbReference type="Pfam" id="PF00309">
    <property type="entry name" value="Sigma54_AID"/>
    <property type="match status" value="1"/>
</dbReference>
<keyword evidence="5" id="KW-0805">Transcription regulation</keyword>
<dbReference type="GO" id="GO:0006352">
    <property type="term" value="P:DNA-templated transcription initiation"/>
    <property type="evidence" value="ECO:0007669"/>
    <property type="project" value="InterPro"/>
</dbReference>
<keyword evidence="3" id="KW-0808">Transferase</keyword>
<comment type="similarity">
    <text evidence="1">Belongs to the sigma-54 factor family.</text>
</comment>
<dbReference type="Pfam" id="PF04963">
    <property type="entry name" value="Sigma54_CBD"/>
    <property type="match status" value="1"/>
</dbReference>
<dbReference type="PANTHER" id="PTHR32248:SF4">
    <property type="entry name" value="RNA POLYMERASE SIGMA-54 FACTOR"/>
    <property type="match status" value="1"/>
</dbReference>
<keyword evidence="7" id="KW-0238">DNA-binding</keyword>
<dbReference type="Gene3D" id="1.10.10.60">
    <property type="entry name" value="Homeodomain-like"/>
    <property type="match status" value="1"/>
</dbReference>
<dbReference type="PIRSF" id="PIRSF000774">
    <property type="entry name" value="RpoN"/>
    <property type="match status" value="1"/>
</dbReference>
<keyword evidence="4" id="KW-0548">Nucleotidyltransferase</keyword>
<dbReference type="GO" id="GO:0001216">
    <property type="term" value="F:DNA-binding transcription activator activity"/>
    <property type="evidence" value="ECO:0007669"/>
    <property type="project" value="InterPro"/>
</dbReference>
<protein>
    <submittedName>
        <fullName evidence="11">RNA polymerase sigma-54 factor</fullName>
    </submittedName>
</protein>
<name>G5I9S1_9FIRM</name>
<evidence type="ECO:0000313" key="12">
    <source>
        <dbReference type="Proteomes" id="UP000005384"/>
    </source>
</evidence>
<keyword evidence="8" id="KW-0804">Transcription</keyword>
<dbReference type="AlphaFoldDB" id="G5I9S1"/>
<dbReference type="PROSITE" id="PS00718">
    <property type="entry name" value="SIGMA54_2"/>
    <property type="match status" value="1"/>
</dbReference>
<evidence type="ECO:0000259" key="10">
    <source>
        <dbReference type="Pfam" id="PF04963"/>
    </source>
</evidence>
<accession>G5I9S1</accession>
<dbReference type="GO" id="GO:0016779">
    <property type="term" value="F:nucleotidyltransferase activity"/>
    <property type="evidence" value="ECO:0007669"/>
    <property type="project" value="UniProtKB-KW"/>
</dbReference>
<dbReference type="Proteomes" id="UP000005384">
    <property type="component" value="Unassembled WGS sequence"/>
</dbReference>
<dbReference type="PRINTS" id="PR00045">
    <property type="entry name" value="SIGMA54FCT"/>
</dbReference>
<keyword evidence="2" id="KW-0240">DNA-directed RNA polymerase</keyword>
<dbReference type="GO" id="GO:0000428">
    <property type="term" value="C:DNA-directed RNA polymerase complex"/>
    <property type="evidence" value="ECO:0007669"/>
    <property type="project" value="UniProtKB-KW"/>
</dbReference>
<dbReference type="PROSITE" id="PS50044">
    <property type="entry name" value="SIGMA54_3"/>
    <property type="match status" value="1"/>
</dbReference>
<dbReference type="EMBL" id="ADLN01000001">
    <property type="protein sequence ID" value="EHI61810.1"/>
    <property type="molecule type" value="Genomic_DNA"/>
</dbReference>
<evidence type="ECO:0000256" key="7">
    <source>
        <dbReference type="ARBA" id="ARBA00023125"/>
    </source>
</evidence>
<dbReference type="PANTHER" id="PTHR32248">
    <property type="entry name" value="RNA POLYMERASE SIGMA-54 FACTOR"/>
    <property type="match status" value="1"/>
</dbReference>
<gene>
    <name evidence="11" type="ORF">HMPREF9473_00261</name>
</gene>
<dbReference type="InterPro" id="IPR000394">
    <property type="entry name" value="RNA_pol_sigma_54"/>
</dbReference>
<evidence type="ECO:0000256" key="4">
    <source>
        <dbReference type="ARBA" id="ARBA00022695"/>
    </source>
</evidence>
<sequence>MMYGVEYRQTQEQKTALSHKMIQSAEILQMDVQELENYVQQQALENPLIDLEELEKGGSGSLYEAGDGAPREADEFMRKLEWLNRTDEQNRIYYSEDYEEAEGRDSWNVSREENSLEDYVLSQLVMQLRTDRDYECMEFLVYSLDSRGYLTDDVEELQQKLGVDEETMGRYLELLQSVEPAGVGAQSLGDCLQIQLKRMQAGGCLDEEDFDALMTLAGSYMELLGKKHFARIAEEMDISMEELLRYYEVIRGLNPIPGNSFSSREEMRYIKPDVTVVKFEDYFEILVNDVNIPHISVNRQYLNMMNEDASGEVLEYLQNKYRQVQWVQRCIEDRTSTLQKVAREMVAVQREFFESPGGKRVPMSLKDIAERLDIHESTVSRTVKNKFLQCAWGIYPMNYFFVKKVAADTAGDGTTPELVRLKIQELIQEENKKKPLSDQKIADLLKESGIEVSRRTVAKYRGEMMIADASGRKNLT</sequence>
<dbReference type="NCBIfam" id="TIGR02395">
    <property type="entry name" value="rpoN_sigma"/>
    <property type="match status" value="1"/>
</dbReference>
<dbReference type="PROSITE" id="PS00717">
    <property type="entry name" value="SIGMA54_1"/>
    <property type="match status" value="1"/>
</dbReference>
<keyword evidence="12" id="KW-1185">Reference proteome</keyword>
<evidence type="ECO:0000256" key="2">
    <source>
        <dbReference type="ARBA" id="ARBA00022478"/>
    </source>
</evidence>
<evidence type="ECO:0000256" key="6">
    <source>
        <dbReference type="ARBA" id="ARBA00023082"/>
    </source>
</evidence>
<dbReference type="InterPro" id="IPR007634">
    <property type="entry name" value="RNA_pol_sigma_54_DNA-bd"/>
</dbReference>
<dbReference type="Pfam" id="PF04552">
    <property type="entry name" value="Sigma54_DBD"/>
    <property type="match status" value="1"/>
</dbReference>
<evidence type="ECO:0000256" key="8">
    <source>
        <dbReference type="ARBA" id="ARBA00023163"/>
    </source>
</evidence>
<reference evidence="11 12" key="1">
    <citation type="submission" date="2011-08" db="EMBL/GenBank/DDBJ databases">
        <title>The Genome Sequence of Clostridium hathewayi WAL-18680.</title>
        <authorList>
            <consortium name="The Broad Institute Genome Sequencing Platform"/>
            <person name="Earl A."/>
            <person name="Ward D."/>
            <person name="Feldgarden M."/>
            <person name="Gevers D."/>
            <person name="Finegold S.M."/>
            <person name="Summanen P.H."/>
            <person name="Molitoris D.R."/>
            <person name="Song M."/>
            <person name="Daigneault M."/>
            <person name="Allen-Vercoe E."/>
            <person name="Young S.K."/>
            <person name="Zeng Q."/>
            <person name="Gargeya S."/>
            <person name="Fitzgerald M."/>
            <person name="Haas B."/>
            <person name="Abouelleil A."/>
            <person name="Alvarado L."/>
            <person name="Arachchi H.M."/>
            <person name="Berlin A."/>
            <person name="Brown A."/>
            <person name="Chapman S.B."/>
            <person name="Chen Z."/>
            <person name="Dunbar C."/>
            <person name="Freedman E."/>
            <person name="Gearin G."/>
            <person name="Gellesch M."/>
            <person name="Goldberg J."/>
            <person name="Griggs A."/>
            <person name="Gujja S."/>
            <person name="Heiman D."/>
            <person name="Howarth C."/>
            <person name="Larson L."/>
            <person name="Lui A."/>
            <person name="MacDonald P.J.P."/>
            <person name="Montmayeur A."/>
            <person name="Murphy C."/>
            <person name="Neiman D."/>
            <person name="Pearson M."/>
            <person name="Priest M."/>
            <person name="Roberts A."/>
            <person name="Saif S."/>
            <person name="Shea T."/>
            <person name="Shenoy N."/>
            <person name="Sisk P."/>
            <person name="Stolte C."/>
            <person name="Sykes S."/>
            <person name="Wortman J."/>
            <person name="Nusbaum C."/>
            <person name="Birren B."/>
        </authorList>
    </citation>
    <scope>NUCLEOTIDE SEQUENCE [LARGE SCALE GENOMIC DNA]</scope>
    <source>
        <strain evidence="11 12">WAL-18680</strain>
    </source>
</reference>
<dbReference type="OrthoDB" id="9814402at2"/>
<evidence type="ECO:0000256" key="3">
    <source>
        <dbReference type="ARBA" id="ARBA00022679"/>
    </source>
</evidence>
<feature type="domain" description="RNA polymerase sigma factor 54 DNA-binding" evidence="9">
    <location>
        <begin position="315"/>
        <end position="473"/>
    </location>
</feature>